<dbReference type="InterPro" id="IPR011095">
    <property type="entry name" value="Dala_Dala_lig_C"/>
</dbReference>
<feature type="binding site" evidence="10">
    <location>
        <position position="281"/>
    </location>
    <ligand>
        <name>Mg(2+)</name>
        <dbReference type="ChEBI" id="CHEBI:18420"/>
        <label>2</label>
    </ligand>
</feature>
<evidence type="ECO:0000256" key="1">
    <source>
        <dbReference type="ARBA" id="ARBA00004496"/>
    </source>
</evidence>
<dbReference type="PIRSF" id="PIRSF039102">
    <property type="entry name" value="Ddl/VanB"/>
    <property type="match status" value="1"/>
</dbReference>
<dbReference type="SUPFAM" id="SSF52440">
    <property type="entry name" value="PreATP-grasp domain"/>
    <property type="match status" value="1"/>
</dbReference>
<comment type="similarity">
    <text evidence="2">Belongs to the D-alanine--D-alanine ligase family.</text>
</comment>
<keyword evidence="7" id="KW-0133">Cell shape</keyword>
<dbReference type="GeneID" id="55653759"/>
<dbReference type="Gene3D" id="3.40.50.20">
    <property type="match status" value="1"/>
</dbReference>
<dbReference type="Pfam" id="PF01820">
    <property type="entry name" value="Dala_Dala_lig_N"/>
    <property type="match status" value="1"/>
</dbReference>
<dbReference type="Gene3D" id="3.30.470.20">
    <property type="entry name" value="ATP-grasp fold, B domain"/>
    <property type="match status" value="1"/>
</dbReference>
<dbReference type="GO" id="GO:0008360">
    <property type="term" value="P:regulation of cell shape"/>
    <property type="evidence" value="ECO:0007669"/>
    <property type="project" value="UniProtKB-KW"/>
</dbReference>
<evidence type="ECO:0000256" key="7">
    <source>
        <dbReference type="ARBA" id="ARBA00022960"/>
    </source>
</evidence>
<dbReference type="InterPro" id="IPR011127">
    <property type="entry name" value="Dala_Dala_lig_N"/>
</dbReference>
<evidence type="ECO:0000256" key="9">
    <source>
        <dbReference type="ARBA" id="ARBA00023316"/>
    </source>
</evidence>
<keyword evidence="8" id="KW-0573">Peptidoglycan synthesis</keyword>
<dbReference type="InterPro" id="IPR016185">
    <property type="entry name" value="PreATP-grasp_dom_sf"/>
</dbReference>
<dbReference type="PROSITE" id="PS50975">
    <property type="entry name" value="ATP_GRASP"/>
    <property type="match status" value="1"/>
</dbReference>
<dbReference type="GO" id="GO:0071555">
    <property type="term" value="P:cell wall organization"/>
    <property type="evidence" value="ECO:0007669"/>
    <property type="project" value="UniProtKB-KW"/>
</dbReference>
<dbReference type="KEGG" id="slk:SLUN_00390"/>
<evidence type="ECO:0000313" key="14">
    <source>
        <dbReference type="Proteomes" id="UP000244201"/>
    </source>
</evidence>
<dbReference type="PROSITE" id="PS00844">
    <property type="entry name" value="DALA_DALA_LIGASE_2"/>
    <property type="match status" value="1"/>
</dbReference>
<evidence type="ECO:0000256" key="10">
    <source>
        <dbReference type="PIRSR" id="PIRSR039102-3"/>
    </source>
</evidence>
<keyword evidence="10" id="KW-0479">Metal-binding</keyword>
<feature type="binding site" evidence="10">
    <location>
        <position position="281"/>
    </location>
    <ligand>
        <name>Mg(2+)</name>
        <dbReference type="ChEBI" id="CHEBI:18420"/>
        <label>1</label>
    </ligand>
</feature>
<evidence type="ECO:0000259" key="12">
    <source>
        <dbReference type="PROSITE" id="PS50975"/>
    </source>
</evidence>
<keyword evidence="4 13" id="KW-0436">Ligase</keyword>
<keyword evidence="10" id="KW-0460">Magnesium</keyword>
<evidence type="ECO:0000313" key="13">
    <source>
        <dbReference type="EMBL" id="AVZ70953.1"/>
    </source>
</evidence>
<name>A0A2R4SVP2_9ACTN</name>
<protein>
    <submittedName>
        <fullName evidence="13">D-alanine--D-alanine ligase</fullName>
    </submittedName>
</protein>
<keyword evidence="5 11" id="KW-0547">Nucleotide-binding</keyword>
<keyword evidence="9" id="KW-0961">Cell wall biogenesis/degradation</keyword>
<accession>A0A2R4SVP2</accession>
<dbReference type="Pfam" id="PF07478">
    <property type="entry name" value="Dala_Dala_lig_C"/>
    <property type="match status" value="1"/>
</dbReference>
<sequence length="324" mass="34376">MPATPDQLSQFDGRIGVLFGGDSPERPGSIASAEAACKALTVRGLTAELIDLRGLDLTALKGRADVVLLASHGLGGEDGKIQGALDTLGIPYTGSGVKASALGMHKPAFKELLGARVIDTPRWVDVHPAHSTATTVSIAAMTLAFPVFVKPASGGGSLEAGIARDHAELTSLLEQHREQPYTEYMVEEYIVGTPATIGVLDIAGEATVLPVHTVETDREFYDYEAKHDLHLRRETCPADLPDLTAKRLQQKALQVHRLIGAHGVSRVDFLISPDGRTPVLEINTVPGLSELGNLATMGRAAGIPYDELIGHVLATAFTKEAYVP</sequence>
<reference evidence="13 14" key="1">
    <citation type="submission" date="2018-01" db="EMBL/GenBank/DDBJ databases">
        <title>Complete genome sequence of Streptomyces lunaelactis MM109T, a Ferroverdin A producer isolated from cave moonmilk deposits.</title>
        <authorList>
            <person name="Naome A."/>
            <person name="Martinet L."/>
            <person name="Maciejewska M."/>
            <person name="Anderssen S."/>
            <person name="Adam D."/>
            <person name="Tenconi E."/>
            <person name="Deflandre B."/>
            <person name="Arguelles-Arias A."/>
            <person name="Calusinska M."/>
            <person name="Copieters W."/>
            <person name="Karim L."/>
            <person name="Hanikenne M."/>
            <person name="Baurain D."/>
            <person name="van Wezel G."/>
            <person name="Smargiasso N."/>
            <person name="de Pauw E."/>
            <person name="Delfosse P."/>
            <person name="Rigali S."/>
        </authorList>
    </citation>
    <scope>NUCLEOTIDE SEQUENCE [LARGE SCALE GENOMIC DNA]</scope>
    <source>
        <strain evidence="13 14">MM109</strain>
    </source>
</reference>
<keyword evidence="10" id="KW-0464">Manganese</keyword>
<comment type="cofactor">
    <cofactor evidence="10">
        <name>Mg(2+)</name>
        <dbReference type="ChEBI" id="CHEBI:18420"/>
    </cofactor>
    <cofactor evidence="10">
        <name>Mn(2+)</name>
        <dbReference type="ChEBI" id="CHEBI:29035"/>
    </cofactor>
    <text evidence="10">Binds 2 magnesium or manganese ions per subunit.</text>
</comment>
<evidence type="ECO:0000256" key="5">
    <source>
        <dbReference type="ARBA" id="ARBA00022741"/>
    </source>
</evidence>
<dbReference type="SUPFAM" id="SSF56059">
    <property type="entry name" value="Glutathione synthetase ATP-binding domain-like"/>
    <property type="match status" value="1"/>
</dbReference>
<evidence type="ECO:0000256" key="8">
    <source>
        <dbReference type="ARBA" id="ARBA00022984"/>
    </source>
</evidence>
<dbReference type="PANTHER" id="PTHR23132:SF23">
    <property type="entry name" value="D-ALANINE--D-ALANINE LIGASE B"/>
    <property type="match status" value="1"/>
</dbReference>
<dbReference type="GO" id="GO:0009252">
    <property type="term" value="P:peptidoglycan biosynthetic process"/>
    <property type="evidence" value="ECO:0007669"/>
    <property type="project" value="UniProtKB-KW"/>
</dbReference>
<dbReference type="InterPro" id="IPR011761">
    <property type="entry name" value="ATP-grasp"/>
</dbReference>
<dbReference type="PROSITE" id="PS00843">
    <property type="entry name" value="DALA_DALA_LIGASE_1"/>
    <property type="match status" value="1"/>
</dbReference>
<dbReference type="InterPro" id="IPR005905">
    <property type="entry name" value="D_ala_D_ala"/>
</dbReference>
<dbReference type="EMBL" id="CP026304">
    <property type="protein sequence ID" value="AVZ70953.1"/>
    <property type="molecule type" value="Genomic_DNA"/>
</dbReference>
<keyword evidence="14" id="KW-1185">Reference proteome</keyword>
<dbReference type="Proteomes" id="UP000244201">
    <property type="component" value="Chromosome"/>
</dbReference>
<dbReference type="GO" id="GO:0005737">
    <property type="term" value="C:cytoplasm"/>
    <property type="evidence" value="ECO:0007669"/>
    <property type="project" value="UniProtKB-SubCell"/>
</dbReference>
<feature type="domain" description="ATP-grasp" evidence="12">
    <location>
        <begin position="110"/>
        <end position="314"/>
    </location>
</feature>
<dbReference type="PANTHER" id="PTHR23132">
    <property type="entry name" value="D-ALANINE--D-ALANINE LIGASE"/>
    <property type="match status" value="1"/>
</dbReference>
<dbReference type="OrthoDB" id="9813261at2"/>
<keyword evidence="3" id="KW-0963">Cytoplasm</keyword>
<feature type="binding site" evidence="10">
    <location>
        <position position="283"/>
    </location>
    <ligand>
        <name>Mg(2+)</name>
        <dbReference type="ChEBI" id="CHEBI:18420"/>
        <label>2</label>
    </ligand>
</feature>
<comment type="subcellular location">
    <subcellularLocation>
        <location evidence="1">Cytoplasm</location>
    </subcellularLocation>
</comment>
<dbReference type="Gene3D" id="3.30.1490.20">
    <property type="entry name" value="ATP-grasp fold, A domain"/>
    <property type="match status" value="1"/>
</dbReference>
<evidence type="ECO:0000256" key="6">
    <source>
        <dbReference type="ARBA" id="ARBA00022840"/>
    </source>
</evidence>
<proteinExistence type="inferred from homology"/>
<dbReference type="GO" id="GO:0005524">
    <property type="term" value="F:ATP binding"/>
    <property type="evidence" value="ECO:0007669"/>
    <property type="project" value="UniProtKB-UniRule"/>
</dbReference>
<evidence type="ECO:0000256" key="4">
    <source>
        <dbReference type="ARBA" id="ARBA00022598"/>
    </source>
</evidence>
<dbReference type="GO" id="GO:0008716">
    <property type="term" value="F:D-alanine-D-alanine ligase activity"/>
    <property type="evidence" value="ECO:0007669"/>
    <property type="project" value="InterPro"/>
</dbReference>
<evidence type="ECO:0000256" key="3">
    <source>
        <dbReference type="ARBA" id="ARBA00022490"/>
    </source>
</evidence>
<dbReference type="InterPro" id="IPR000291">
    <property type="entry name" value="D-Ala_lig_Van_CS"/>
</dbReference>
<feature type="binding site" evidence="10">
    <location>
        <position position="268"/>
    </location>
    <ligand>
        <name>Mg(2+)</name>
        <dbReference type="ChEBI" id="CHEBI:18420"/>
        <label>1</label>
    </ligand>
</feature>
<gene>
    <name evidence="13" type="ORF">SLUN_00390</name>
</gene>
<organism evidence="13 14">
    <name type="scientific">Streptomyces lunaelactis</name>
    <dbReference type="NCBI Taxonomy" id="1535768"/>
    <lineage>
        <taxon>Bacteria</taxon>
        <taxon>Bacillati</taxon>
        <taxon>Actinomycetota</taxon>
        <taxon>Actinomycetes</taxon>
        <taxon>Kitasatosporales</taxon>
        <taxon>Streptomycetaceae</taxon>
        <taxon>Streptomyces</taxon>
    </lineage>
</organism>
<dbReference type="InterPro" id="IPR013815">
    <property type="entry name" value="ATP_grasp_subdomain_1"/>
</dbReference>
<dbReference type="GO" id="GO:0046872">
    <property type="term" value="F:metal ion binding"/>
    <property type="evidence" value="ECO:0007669"/>
    <property type="project" value="UniProtKB-KW"/>
</dbReference>
<evidence type="ECO:0000256" key="2">
    <source>
        <dbReference type="ARBA" id="ARBA00010871"/>
    </source>
</evidence>
<evidence type="ECO:0000256" key="11">
    <source>
        <dbReference type="PROSITE-ProRule" id="PRU00409"/>
    </source>
</evidence>
<dbReference type="AlphaFoldDB" id="A0A2R4SVP2"/>
<keyword evidence="6 11" id="KW-0067">ATP-binding</keyword>
<dbReference type="RefSeq" id="WP_108146648.1">
    <property type="nucleotide sequence ID" value="NZ_CP026304.1"/>
</dbReference>